<reference evidence="3" key="1">
    <citation type="journal article" date="2019" name="Int. J. Syst. Evol. Microbiol.">
        <title>The Global Catalogue of Microorganisms (GCM) 10K type strain sequencing project: providing services to taxonomists for standard genome sequencing and annotation.</title>
        <authorList>
            <consortium name="The Broad Institute Genomics Platform"/>
            <consortium name="The Broad Institute Genome Sequencing Center for Infectious Disease"/>
            <person name="Wu L."/>
            <person name="Ma J."/>
        </authorList>
    </citation>
    <scope>NUCLEOTIDE SEQUENCE [LARGE SCALE GENOMIC DNA]</scope>
    <source>
        <strain evidence="3">JCM 11896</strain>
    </source>
</reference>
<accession>A0ABP4I5K0</accession>
<protein>
    <recommendedName>
        <fullName evidence="1">Extradiol ring-cleavage dioxygenase class III enzyme subunit B domain-containing protein</fullName>
    </recommendedName>
</protein>
<evidence type="ECO:0000313" key="2">
    <source>
        <dbReference type="EMBL" id="GAA1382166.1"/>
    </source>
</evidence>
<dbReference type="EMBL" id="BAAAJK010000004">
    <property type="protein sequence ID" value="GAA1382166.1"/>
    <property type="molecule type" value="Genomic_DNA"/>
</dbReference>
<gene>
    <name evidence="2" type="ORF">GCM10009613_09460</name>
</gene>
<proteinExistence type="predicted"/>
<comment type="caution">
    <text evidence="2">The sequence shown here is derived from an EMBL/GenBank/DDBJ whole genome shotgun (WGS) entry which is preliminary data.</text>
</comment>
<organism evidence="2 3">
    <name type="scientific">Pseudonocardia kongjuensis</name>
    <dbReference type="NCBI Taxonomy" id="102227"/>
    <lineage>
        <taxon>Bacteria</taxon>
        <taxon>Bacillati</taxon>
        <taxon>Actinomycetota</taxon>
        <taxon>Actinomycetes</taxon>
        <taxon>Pseudonocardiales</taxon>
        <taxon>Pseudonocardiaceae</taxon>
        <taxon>Pseudonocardia</taxon>
    </lineage>
</organism>
<keyword evidence="3" id="KW-1185">Reference proteome</keyword>
<dbReference type="Pfam" id="PF02900">
    <property type="entry name" value="LigB"/>
    <property type="match status" value="1"/>
</dbReference>
<feature type="domain" description="Extradiol ring-cleavage dioxygenase class III enzyme subunit B" evidence="1">
    <location>
        <begin position="38"/>
        <end position="290"/>
    </location>
</feature>
<dbReference type="RefSeq" id="WP_344018623.1">
    <property type="nucleotide sequence ID" value="NZ_BAAAJK010000004.1"/>
</dbReference>
<sequence>MLTVGVALSHAPAMFVPIDEWPALHKELTGDVPQPAGLADETPEANAAAKERIDAGLDHLAKTLEASRPDAVIIVGDDQSEVFGHAFNPTLAVYCGKQAEGHTLRRYKGKDNGLDHHLTLNCDNEFGFQLATSLTERGFDPAVMTEIKPLTKPEGIGHAFTRPAHRLGLADAGTPIVPVFLNGYHDPMPTGRRCWELGLAIREIADATDKRIAIMASGGLSHDPLGPRAGWIDHRLDRWVLDRIASDRAEDLTNLFAFDSDTLRGGSGEIRAWITVAAAFAGTRAEVVDYIPVHHSVTGLGLATWGASA</sequence>
<evidence type="ECO:0000313" key="3">
    <source>
        <dbReference type="Proteomes" id="UP001501414"/>
    </source>
</evidence>
<evidence type="ECO:0000259" key="1">
    <source>
        <dbReference type="Pfam" id="PF02900"/>
    </source>
</evidence>
<dbReference type="Proteomes" id="UP001501414">
    <property type="component" value="Unassembled WGS sequence"/>
</dbReference>
<name>A0ABP4I5K0_9PSEU</name>
<dbReference type="SUPFAM" id="SSF53213">
    <property type="entry name" value="LigB-like"/>
    <property type="match status" value="1"/>
</dbReference>
<dbReference type="Gene3D" id="3.40.830.10">
    <property type="entry name" value="LigB-like"/>
    <property type="match status" value="1"/>
</dbReference>
<dbReference type="InterPro" id="IPR004183">
    <property type="entry name" value="Xdiol_dOase_suB"/>
</dbReference>